<name>A0A8X6S2W9_TRICX</name>
<dbReference type="Proteomes" id="UP000887159">
    <property type="component" value="Unassembled WGS sequence"/>
</dbReference>
<reference evidence="1" key="1">
    <citation type="submission" date="2020-08" db="EMBL/GenBank/DDBJ databases">
        <title>Multicomponent nature underlies the extraordinary mechanical properties of spider dragline silk.</title>
        <authorList>
            <person name="Kono N."/>
            <person name="Nakamura H."/>
            <person name="Mori M."/>
            <person name="Yoshida Y."/>
            <person name="Ohtoshi R."/>
            <person name="Malay A.D."/>
            <person name="Moran D.A.P."/>
            <person name="Tomita M."/>
            <person name="Numata K."/>
            <person name="Arakawa K."/>
        </authorList>
    </citation>
    <scope>NUCLEOTIDE SEQUENCE</scope>
</reference>
<organism evidence="1 2">
    <name type="scientific">Trichonephila clavipes</name>
    <name type="common">Golden silk orbweaver</name>
    <name type="synonym">Nephila clavipes</name>
    <dbReference type="NCBI Taxonomy" id="2585209"/>
    <lineage>
        <taxon>Eukaryota</taxon>
        <taxon>Metazoa</taxon>
        <taxon>Ecdysozoa</taxon>
        <taxon>Arthropoda</taxon>
        <taxon>Chelicerata</taxon>
        <taxon>Arachnida</taxon>
        <taxon>Araneae</taxon>
        <taxon>Araneomorphae</taxon>
        <taxon>Entelegynae</taxon>
        <taxon>Araneoidea</taxon>
        <taxon>Nephilidae</taxon>
        <taxon>Trichonephila</taxon>
    </lineage>
</organism>
<gene>
    <name evidence="1" type="ORF">TNCV_420251</name>
</gene>
<proteinExistence type="predicted"/>
<protein>
    <recommendedName>
        <fullName evidence="3">DUF4817 domain-containing protein</fullName>
    </recommendedName>
</protein>
<dbReference type="EMBL" id="BMAU01021245">
    <property type="protein sequence ID" value="GFY04771.1"/>
    <property type="molecule type" value="Genomic_DNA"/>
</dbReference>
<evidence type="ECO:0000313" key="1">
    <source>
        <dbReference type="EMBL" id="GFY04771.1"/>
    </source>
</evidence>
<comment type="caution">
    <text evidence="1">The sequence shown here is derived from an EMBL/GenBank/DDBJ whole genome shotgun (WGS) entry which is preliminary data.</text>
</comment>
<keyword evidence="2" id="KW-1185">Reference proteome</keyword>
<accession>A0A8X6S2W9</accession>
<sequence length="138" mass="16060">MVREFKETDMHYCSLLCCHHSQRRWQRFTYTEFAEGNARVAEKLYSERFPQSDAPDGRLCDNLHHNLCVNMDHYDAIGIVRATYSNWPGYPTHCVPFMVQTVLNTVRRNPRTTLEKRITGGPPSQCLLLGTDPYSHKL</sequence>
<evidence type="ECO:0008006" key="3">
    <source>
        <dbReference type="Google" id="ProtNLM"/>
    </source>
</evidence>
<evidence type="ECO:0000313" key="2">
    <source>
        <dbReference type="Proteomes" id="UP000887159"/>
    </source>
</evidence>
<dbReference type="AlphaFoldDB" id="A0A8X6S2W9"/>